<dbReference type="OrthoDB" id="3186544at2"/>
<feature type="domain" description="Transcription regulator PadR C-terminal" evidence="2">
    <location>
        <begin position="93"/>
        <end position="180"/>
    </location>
</feature>
<dbReference type="EMBL" id="CP011125">
    <property type="protein sequence ID" value="AKF03564.1"/>
    <property type="molecule type" value="Genomic_DNA"/>
</dbReference>
<proteinExistence type="predicted"/>
<dbReference type="PANTHER" id="PTHR43252">
    <property type="entry name" value="TRANSCRIPTIONAL REGULATOR YQJI"/>
    <property type="match status" value="1"/>
</dbReference>
<evidence type="ECO:0000313" key="4">
    <source>
        <dbReference type="Proteomes" id="UP000034883"/>
    </source>
</evidence>
<dbReference type="RefSeq" id="WP_053231010.1">
    <property type="nucleotide sequence ID" value="NZ_CP011125.1"/>
</dbReference>
<evidence type="ECO:0000259" key="2">
    <source>
        <dbReference type="Pfam" id="PF10400"/>
    </source>
</evidence>
<dbReference type="AlphaFoldDB" id="A0A0F6SDJ7"/>
<keyword evidence="4" id="KW-1185">Reference proteome</keyword>
<dbReference type="Pfam" id="PF03551">
    <property type="entry name" value="PadR"/>
    <property type="match status" value="1"/>
</dbReference>
<dbReference type="SUPFAM" id="SSF46785">
    <property type="entry name" value="Winged helix' DNA-binding domain"/>
    <property type="match status" value="1"/>
</dbReference>
<evidence type="ECO:0000259" key="1">
    <source>
        <dbReference type="Pfam" id="PF03551"/>
    </source>
</evidence>
<evidence type="ECO:0000313" key="3">
    <source>
        <dbReference type="EMBL" id="AKF03564.1"/>
    </source>
</evidence>
<gene>
    <name evidence="3" type="ORF">DB32_000713</name>
</gene>
<dbReference type="Pfam" id="PF10400">
    <property type="entry name" value="Vir_act_alpha_C"/>
    <property type="match status" value="1"/>
</dbReference>
<dbReference type="PANTHER" id="PTHR43252:SF4">
    <property type="entry name" value="TRANSCRIPTIONAL REGULATORY PROTEIN"/>
    <property type="match status" value="1"/>
</dbReference>
<sequence>MALQDAILAALADGSESSGYDLAKAFDYAVANFWTATPAQLYRELEKMQDEGLVAARVVAQEKRPNKRLLSLTKAGRKALHEFTTRDPKPTAIRDELLIQVDAMEHGDLASVKAHIEARLAIAEQKLAYYKKSRERSLDGCSEEDFLVEEERVGPYLTLLRGISFEQENIRWAKLALKVLAKREAARR</sequence>
<name>A0A0F6SDJ7_9BACT</name>
<accession>A0A0F6SDJ7</accession>
<dbReference type="STRING" id="927083.DB32_000713"/>
<reference evidence="3 4" key="1">
    <citation type="submission" date="2015-03" db="EMBL/GenBank/DDBJ databases">
        <title>Genome assembly of Sandaracinus amylolyticus DSM 53668.</title>
        <authorList>
            <person name="Sharma G."/>
            <person name="Subramanian S."/>
        </authorList>
    </citation>
    <scope>NUCLEOTIDE SEQUENCE [LARGE SCALE GENOMIC DNA]</scope>
    <source>
        <strain evidence="3 4">DSM 53668</strain>
    </source>
</reference>
<dbReference type="InterPro" id="IPR036388">
    <property type="entry name" value="WH-like_DNA-bd_sf"/>
</dbReference>
<feature type="domain" description="Transcription regulator PadR N-terminal" evidence="1">
    <location>
        <begin position="7"/>
        <end position="82"/>
    </location>
</feature>
<dbReference type="Gene3D" id="6.10.140.190">
    <property type="match status" value="1"/>
</dbReference>
<dbReference type="KEGG" id="samy:DB32_000713"/>
<organism evidence="3 4">
    <name type="scientific">Sandaracinus amylolyticus</name>
    <dbReference type="NCBI Taxonomy" id="927083"/>
    <lineage>
        <taxon>Bacteria</taxon>
        <taxon>Pseudomonadati</taxon>
        <taxon>Myxococcota</taxon>
        <taxon>Polyangia</taxon>
        <taxon>Polyangiales</taxon>
        <taxon>Sandaracinaceae</taxon>
        <taxon>Sandaracinus</taxon>
    </lineage>
</organism>
<dbReference type="InterPro" id="IPR018309">
    <property type="entry name" value="Tscrpt_reg_PadR_C"/>
</dbReference>
<protein>
    <submittedName>
        <fullName evidence="3">Transcriptional regulator, PadR family protein</fullName>
    </submittedName>
</protein>
<dbReference type="Proteomes" id="UP000034883">
    <property type="component" value="Chromosome"/>
</dbReference>
<dbReference type="Gene3D" id="1.10.10.10">
    <property type="entry name" value="Winged helix-like DNA-binding domain superfamily/Winged helix DNA-binding domain"/>
    <property type="match status" value="1"/>
</dbReference>
<dbReference type="InterPro" id="IPR036390">
    <property type="entry name" value="WH_DNA-bd_sf"/>
</dbReference>
<dbReference type="InterPro" id="IPR005149">
    <property type="entry name" value="Tscrpt_reg_PadR_N"/>
</dbReference>